<evidence type="ECO:0000313" key="6">
    <source>
        <dbReference type="EMBL" id="PXV71584.1"/>
    </source>
</evidence>
<organism evidence="6 7">
    <name type="scientific">Sinimarinibacterium flocculans</name>
    <dbReference type="NCBI Taxonomy" id="985250"/>
    <lineage>
        <taxon>Bacteria</taxon>
        <taxon>Pseudomonadati</taxon>
        <taxon>Pseudomonadota</taxon>
        <taxon>Gammaproteobacteria</taxon>
        <taxon>Nevskiales</taxon>
        <taxon>Nevskiaceae</taxon>
        <taxon>Sinimarinibacterium</taxon>
    </lineage>
</organism>
<keyword evidence="1" id="KW-0805">Transcription regulation</keyword>
<feature type="DNA-binding region" description="H-T-H motif" evidence="4">
    <location>
        <begin position="33"/>
        <end position="52"/>
    </location>
</feature>
<accession>A0A318EL69</accession>
<dbReference type="InterPro" id="IPR001647">
    <property type="entry name" value="HTH_TetR"/>
</dbReference>
<evidence type="ECO:0000313" key="7">
    <source>
        <dbReference type="Proteomes" id="UP000248330"/>
    </source>
</evidence>
<name>A0A318EL69_9GAMM</name>
<dbReference type="Gene3D" id="1.10.357.10">
    <property type="entry name" value="Tetracycline Repressor, domain 2"/>
    <property type="match status" value="1"/>
</dbReference>
<dbReference type="GO" id="GO:0003677">
    <property type="term" value="F:DNA binding"/>
    <property type="evidence" value="ECO:0007669"/>
    <property type="project" value="UniProtKB-UniRule"/>
</dbReference>
<comment type="caution">
    <text evidence="6">The sequence shown here is derived from an EMBL/GenBank/DDBJ whole genome shotgun (WGS) entry which is preliminary data.</text>
</comment>
<evidence type="ECO:0000259" key="5">
    <source>
        <dbReference type="PROSITE" id="PS50977"/>
    </source>
</evidence>
<evidence type="ECO:0000256" key="3">
    <source>
        <dbReference type="ARBA" id="ARBA00023163"/>
    </source>
</evidence>
<dbReference type="Proteomes" id="UP000248330">
    <property type="component" value="Unassembled WGS sequence"/>
</dbReference>
<dbReference type="EMBL" id="QICN01000001">
    <property type="protein sequence ID" value="PXV71584.1"/>
    <property type="molecule type" value="Genomic_DNA"/>
</dbReference>
<dbReference type="OrthoDB" id="5816932at2"/>
<dbReference type="InterPro" id="IPR009057">
    <property type="entry name" value="Homeodomain-like_sf"/>
</dbReference>
<keyword evidence="2 4" id="KW-0238">DNA-binding</keyword>
<protein>
    <submittedName>
        <fullName evidence="6">TetR family transcriptional regulator</fullName>
    </submittedName>
</protein>
<dbReference type="PANTHER" id="PTHR47506">
    <property type="entry name" value="TRANSCRIPTIONAL REGULATORY PROTEIN"/>
    <property type="match status" value="1"/>
</dbReference>
<dbReference type="PROSITE" id="PS01081">
    <property type="entry name" value="HTH_TETR_1"/>
    <property type="match status" value="1"/>
</dbReference>
<gene>
    <name evidence="6" type="ORF">C8D93_101638</name>
</gene>
<feature type="domain" description="HTH tetR-type" evidence="5">
    <location>
        <begin position="10"/>
        <end position="70"/>
    </location>
</feature>
<sequence>MPRKPAHEQFDTLKTIQERAFDLFGRYGYEGVSIGDIAEAAGLSKGALYWHFRGKQALYLDCLRRLHAIFHTYVLDPVRLEPEPVQAVLSLFTGLQRLLQDPRVANGVAGYWLTPSTPETAVIIDTQRAFESVAVQTLREALQRGVDRGELDFDGDLDPLARAMVSLIEACVLPLRHQSPEEVRSLLGVLARTLFRAYARSDELRRAAERTLQADVAEPRRRLSRSPRPAR</sequence>
<evidence type="ECO:0000256" key="2">
    <source>
        <dbReference type="ARBA" id="ARBA00023125"/>
    </source>
</evidence>
<evidence type="ECO:0000256" key="4">
    <source>
        <dbReference type="PROSITE-ProRule" id="PRU00335"/>
    </source>
</evidence>
<dbReference type="PANTHER" id="PTHR47506:SF6">
    <property type="entry name" value="HTH-TYPE TRANSCRIPTIONAL REPRESSOR NEMR"/>
    <property type="match status" value="1"/>
</dbReference>
<dbReference type="SUPFAM" id="SSF48498">
    <property type="entry name" value="Tetracyclin repressor-like, C-terminal domain"/>
    <property type="match status" value="1"/>
</dbReference>
<dbReference type="RefSeq" id="WP_110263688.1">
    <property type="nucleotide sequence ID" value="NZ_CAKZQT010000007.1"/>
</dbReference>
<dbReference type="InterPro" id="IPR023772">
    <property type="entry name" value="DNA-bd_HTH_TetR-type_CS"/>
</dbReference>
<reference evidence="6 7" key="1">
    <citation type="submission" date="2018-04" db="EMBL/GenBank/DDBJ databases">
        <title>Genomic Encyclopedia of Type Strains, Phase IV (KMG-IV): sequencing the most valuable type-strain genomes for metagenomic binning, comparative biology and taxonomic classification.</title>
        <authorList>
            <person name="Goeker M."/>
        </authorList>
    </citation>
    <scope>NUCLEOTIDE SEQUENCE [LARGE SCALE GENOMIC DNA]</scope>
    <source>
        <strain evidence="6 7">DSM 104150</strain>
    </source>
</reference>
<proteinExistence type="predicted"/>
<dbReference type="InterPro" id="IPR036271">
    <property type="entry name" value="Tet_transcr_reg_TetR-rel_C_sf"/>
</dbReference>
<dbReference type="PRINTS" id="PR00455">
    <property type="entry name" value="HTHTETR"/>
</dbReference>
<evidence type="ECO:0000256" key="1">
    <source>
        <dbReference type="ARBA" id="ARBA00023015"/>
    </source>
</evidence>
<dbReference type="Pfam" id="PF00440">
    <property type="entry name" value="TetR_N"/>
    <property type="match status" value="1"/>
</dbReference>
<dbReference type="SUPFAM" id="SSF46689">
    <property type="entry name" value="Homeodomain-like"/>
    <property type="match status" value="1"/>
</dbReference>
<dbReference type="AlphaFoldDB" id="A0A318EL69"/>
<keyword evidence="3" id="KW-0804">Transcription</keyword>
<dbReference type="PROSITE" id="PS50977">
    <property type="entry name" value="HTH_TETR_2"/>
    <property type="match status" value="1"/>
</dbReference>
<keyword evidence="7" id="KW-1185">Reference proteome</keyword>